<dbReference type="OrthoDB" id="517279at2"/>
<keyword evidence="4" id="KW-0862">Zinc</keyword>
<dbReference type="Pfam" id="PF14464">
    <property type="entry name" value="Prok-JAB"/>
    <property type="match status" value="1"/>
</dbReference>
<reference evidence="7 8" key="1">
    <citation type="submission" date="2019-01" db="EMBL/GenBank/DDBJ databases">
        <title>Hymenobacter humicola sp. nov., isolated from soils in Antarctica.</title>
        <authorList>
            <person name="Sedlacek I."/>
            <person name="Holochova P."/>
            <person name="Kralova S."/>
            <person name="Pantucek R."/>
            <person name="Stankova E."/>
            <person name="Vrbovska V."/>
            <person name="Kristofova L."/>
            <person name="Svec P."/>
            <person name="Busse H.-J."/>
        </authorList>
    </citation>
    <scope>NUCLEOTIDE SEQUENCE [LARGE SCALE GENOMIC DNA]</scope>
    <source>
        <strain evidence="7 8">CCM 8852</strain>
    </source>
</reference>
<dbReference type="Proteomes" id="UP000284250">
    <property type="component" value="Unassembled WGS sequence"/>
</dbReference>
<dbReference type="GO" id="GO:0008237">
    <property type="term" value="F:metallopeptidase activity"/>
    <property type="evidence" value="ECO:0007669"/>
    <property type="project" value="UniProtKB-KW"/>
</dbReference>
<dbReference type="RefSeq" id="WP_119657185.1">
    <property type="nucleotide sequence ID" value="NZ_JBHUOI010000084.1"/>
</dbReference>
<evidence type="ECO:0000313" key="8">
    <source>
        <dbReference type="Proteomes" id="UP000284250"/>
    </source>
</evidence>
<evidence type="ECO:0000313" key="7">
    <source>
        <dbReference type="EMBL" id="RIY06906.1"/>
    </source>
</evidence>
<keyword evidence="3" id="KW-0378">Hydrolase</keyword>
<evidence type="ECO:0000256" key="4">
    <source>
        <dbReference type="ARBA" id="ARBA00022833"/>
    </source>
</evidence>
<keyword evidence="2" id="KW-0479">Metal-binding</keyword>
<keyword evidence="5" id="KW-0482">Metalloprotease</keyword>
<feature type="domain" description="JAB" evidence="6">
    <location>
        <begin position="21"/>
        <end position="137"/>
    </location>
</feature>
<dbReference type="SUPFAM" id="SSF102712">
    <property type="entry name" value="JAB1/MPN domain"/>
    <property type="match status" value="1"/>
</dbReference>
<evidence type="ECO:0000256" key="5">
    <source>
        <dbReference type="ARBA" id="ARBA00023049"/>
    </source>
</evidence>
<evidence type="ECO:0000256" key="1">
    <source>
        <dbReference type="ARBA" id="ARBA00022670"/>
    </source>
</evidence>
<dbReference type="InterPro" id="IPR028090">
    <property type="entry name" value="JAB_dom_prok"/>
</dbReference>
<name>A0A418QNW0_9BACT</name>
<dbReference type="AlphaFoldDB" id="A0A418QNW0"/>
<organism evidence="7 8">
    <name type="scientific">Hymenobacter rubripertinctus</name>
    <dbReference type="NCBI Taxonomy" id="2029981"/>
    <lineage>
        <taxon>Bacteria</taxon>
        <taxon>Pseudomonadati</taxon>
        <taxon>Bacteroidota</taxon>
        <taxon>Cytophagia</taxon>
        <taxon>Cytophagales</taxon>
        <taxon>Hymenobacteraceae</taxon>
        <taxon>Hymenobacter</taxon>
    </lineage>
</organism>
<sequence length="161" mass="18067">MSLLFSSADGHQCLQLSTEAVMVIRDQALRKHPLETGGILVGYYSANPRLATVVLVTPPPPDSKHGPTHFERGVHGLKQLLVEVKRQTPSLHYLGEWHTHPAHEARASGPDIRQMNRFALWRQYGVKNPLLLIIGGVPPDKLEARASVHRAWHKPMYLELL</sequence>
<accession>A0A418QNW0</accession>
<dbReference type="Gene3D" id="3.40.140.10">
    <property type="entry name" value="Cytidine Deaminase, domain 2"/>
    <property type="match status" value="1"/>
</dbReference>
<keyword evidence="8" id="KW-1185">Reference proteome</keyword>
<dbReference type="GO" id="GO:0006508">
    <property type="term" value="P:proteolysis"/>
    <property type="evidence" value="ECO:0007669"/>
    <property type="project" value="UniProtKB-KW"/>
</dbReference>
<proteinExistence type="predicted"/>
<evidence type="ECO:0000259" key="6">
    <source>
        <dbReference type="Pfam" id="PF14464"/>
    </source>
</evidence>
<evidence type="ECO:0000256" key="2">
    <source>
        <dbReference type="ARBA" id="ARBA00022723"/>
    </source>
</evidence>
<evidence type="ECO:0000256" key="3">
    <source>
        <dbReference type="ARBA" id="ARBA00022801"/>
    </source>
</evidence>
<comment type="caution">
    <text evidence="7">The sequence shown here is derived from an EMBL/GenBank/DDBJ whole genome shotgun (WGS) entry which is preliminary data.</text>
</comment>
<protein>
    <recommendedName>
        <fullName evidence="6">JAB domain-containing protein</fullName>
    </recommendedName>
</protein>
<dbReference type="GO" id="GO:0046872">
    <property type="term" value="F:metal ion binding"/>
    <property type="evidence" value="ECO:0007669"/>
    <property type="project" value="UniProtKB-KW"/>
</dbReference>
<keyword evidence="1" id="KW-0645">Protease</keyword>
<dbReference type="EMBL" id="QYCN01000035">
    <property type="protein sequence ID" value="RIY06906.1"/>
    <property type="molecule type" value="Genomic_DNA"/>
</dbReference>
<gene>
    <name evidence="7" type="ORF">D0T11_17925</name>
</gene>